<organism evidence="2 3">
    <name type="scientific">Azohydromonas lata</name>
    <dbReference type="NCBI Taxonomy" id="45677"/>
    <lineage>
        <taxon>Bacteria</taxon>
        <taxon>Pseudomonadati</taxon>
        <taxon>Pseudomonadota</taxon>
        <taxon>Betaproteobacteria</taxon>
        <taxon>Burkholderiales</taxon>
        <taxon>Sphaerotilaceae</taxon>
        <taxon>Azohydromonas</taxon>
    </lineage>
</organism>
<comment type="caution">
    <text evidence="2">The sequence shown here is derived from an EMBL/GenBank/DDBJ whole genome shotgun (WGS) entry which is preliminary data.</text>
</comment>
<reference evidence="2 3" key="1">
    <citation type="submission" date="2023-11" db="EMBL/GenBank/DDBJ databases">
        <title>Draft genome of Azohydromonas lata strain H1 (DSM1123), a polyhydroxyalkanoate producer.</title>
        <authorList>
            <person name="Traversa D."/>
            <person name="D'Addabbo P."/>
            <person name="Pazzani C."/>
            <person name="Manzari C."/>
            <person name="Chiara M."/>
            <person name="Scrascia M."/>
        </authorList>
    </citation>
    <scope>NUCLEOTIDE SEQUENCE [LARGE SCALE GENOMIC DNA]</scope>
    <source>
        <strain evidence="2 3">H1</strain>
    </source>
</reference>
<sequence>MDIEVWREGFEAGKRLQPARPPYDNGTLEAWSWHRGYIEGAAQRMGRCYSDRPPRDVEWPSLPSQRSAGRAVRGRPVSR</sequence>
<dbReference type="Proteomes" id="UP001293718">
    <property type="component" value="Unassembled WGS sequence"/>
</dbReference>
<evidence type="ECO:0000313" key="2">
    <source>
        <dbReference type="EMBL" id="MDZ5459856.1"/>
    </source>
</evidence>
<dbReference type="EMBL" id="JAXOJX010000052">
    <property type="protein sequence ID" value="MDZ5459856.1"/>
    <property type="molecule type" value="Genomic_DNA"/>
</dbReference>
<feature type="compositionally biased region" description="Basic and acidic residues" evidence="1">
    <location>
        <begin position="49"/>
        <end position="58"/>
    </location>
</feature>
<name>A0ABU5ILW8_9BURK</name>
<keyword evidence="3" id="KW-1185">Reference proteome</keyword>
<proteinExistence type="predicted"/>
<evidence type="ECO:0000313" key="3">
    <source>
        <dbReference type="Proteomes" id="UP001293718"/>
    </source>
</evidence>
<feature type="region of interest" description="Disordered" evidence="1">
    <location>
        <begin position="49"/>
        <end position="79"/>
    </location>
</feature>
<gene>
    <name evidence="2" type="ORF">SM757_25060</name>
</gene>
<dbReference type="RefSeq" id="WP_157118985.1">
    <property type="nucleotide sequence ID" value="NZ_JAXOJX010000052.1"/>
</dbReference>
<evidence type="ECO:0008006" key="4">
    <source>
        <dbReference type="Google" id="ProtNLM"/>
    </source>
</evidence>
<evidence type="ECO:0000256" key="1">
    <source>
        <dbReference type="SAM" id="MobiDB-lite"/>
    </source>
</evidence>
<protein>
    <recommendedName>
        <fullName evidence="4">Transposase</fullName>
    </recommendedName>
</protein>
<accession>A0ABU5ILW8</accession>